<evidence type="ECO:0000313" key="2">
    <source>
        <dbReference type="EMBL" id="SAL86761.1"/>
    </source>
</evidence>
<dbReference type="Pfam" id="PF09361">
    <property type="entry name" value="Phasin_2"/>
    <property type="match status" value="1"/>
</dbReference>
<dbReference type="EMBL" id="FCOM02000078">
    <property type="protein sequence ID" value="SAL86761.1"/>
    <property type="molecule type" value="Genomic_DNA"/>
</dbReference>
<dbReference type="InterPro" id="IPR018968">
    <property type="entry name" value="Phasin"/>
</dbReference>
<name>A0A158L286_9BURK</name>
<dbReference type="Proteomes" id="UP000055019">
    <property type="component" value="Unassembled WGS sequence"/>
</dbReference>
<comment type="caution">
    <text evidence="2">The sequence shown here is derived from an EMBL/GenBank/DDBJ whole genome shotgun (WGS) entry which is preliminary data.</text>
</comment>
<evidence type="ECO:0000313" key="3">
    <source>
        <dbReference type="Proteomes" id="UP000055019"/>
    </source>
</evidence>
<accession>A0A158L286</accession>
<proteinExistence type="predicted"/>
<feature type="domain" description="Phasin" evidence="1">
    <location>
        <begin position="11"/>
        <end position="103"/>
    </location>
</feature>
<protein>
    <submittedName>
        <fullName evidence="2">Phasin family protein</fullName>
    </submittedName>
</protein>
<gene>
    <name evidence="2" type="ORF">AWB74_07836</name>
</gene>
<dbReference type="AlphaFoldDB" id="A0A158L286"/>
<sequence>MFQYPGYFADQIPSLARANLQTFLNVTGRFATGLQAITELNVQTVRKMVEESNTLLRAGDNVGVGAGDVLGWQSIMLAQFPQKAASYGQHMLSIITSTQDDMIGEVRSQYERSGAKFNDMAKVAADDVRAAAQPSGGLVVRLADTATEAVPETSGAVLDANGEIAGTARSTAKRPA</sequence>
<evidence type="ECO:0000259" key="1">
    <source>
        <dbReference type="Pfam" id="PF09361"/>
    </source>
</evidence>
<reference evidence="2" key="1">
    <citation type="submission" date="2016-01" db="EMBL/GenBank/DDBJ databases">
        <authorList>
            <person name="Peeters C."/>
        </authorList>
    </citation>
    <scope>NUCLEOTIDE SEQUENCE [LARGE SCALE GENOMIC DNA]</scope>
    <source>
        <strain evidence="2">LMG 29317</strain>
    </source>
</reference>
<keyword evidence="3" id="KW-1185">Reference proteome</keyword>
<organism evidence="2 3">
    <name type="scientific">Caballeronia arvi</name>
    <dbReference type="NCBI Taxonomy" id="1777135"/>
    <lineage>
        <taxon>Bacteria</taxon>
        <taxon>Pseudomonadati</taxon>
        <taxon>Pseudomonadota</taxon>
        <taxon>Betaproteobacteria</taxon>
        <taxon>Burkholderiales</taxon>
        <taxon>Burkholderiaceae</taxon>
        <taxon>Caballeronia</taxon>
    </lineage>
</organism>